<dbReference type="RefSeq" id="WP_080937494.1">
    <property type="nucleotide sequence ID" value="NZ_CP002581.1"/>
</dbReference>
<keyword evidence="2" id="KW-1185">Reference proteome</keyword>
<evidence type="ECO:0000313" key="2">
    <source>
        <dbReference type="Proteomes" id="UP000031838"/>
    </source>
</evidence>
<dbReference type="Proteomes" id="UP000031838">
    <property type="component" value="Chromosome 2"/>
</dbReference>
<dbReference type="InterPro" id="IPR016084">
    <property type="entry name" value="Haem_Oase-like_multi-hlx"/>
</dbReference>
<dbReference type="Gene3D" id="1.20.910.10">
    <property type="entry name" value="Heme oxygenase-like"/>
    <property type="match status" value="1"/>
</dbReference>
<accession>A0A0B6SE97</accession>
<reference evidence="2" key="1">
    <citation type="submission" date="2011-03" db="EMBL/GenBank/DDBJ databases">
        <authorList>
            <person name="Voget S."/>
            <person name="Streit W.R."/>
            <person name="Jaeger K.E."/>
            <person name="Daniel R."/>
        </authorList>
    </citation>
    <scope>NUCLEOTIDE SEQUENCE [LARGE SCALE GENOMIC DNA]</scope>
    <source>
        <strain evidence="2">PG1</strain>
    </source>
</reference>
<organism evidence="1 2">
    <name type="scientific">Burkholderia plantarii</name>
    <dbReference type="NCBI Taxonomy" id="41899"/>
    <lineage>
        <taxon>Bacteria</taxon>
        <taxon>Pseudomonadati</taxon>
        <taxon>Pseudomonadota</taxon>
        <taxon>Betaproteobacteria</taxon>
        <taxon>Burkholderiales</taxon>
        <taxon>Burkholderiaceae</taxon>
        <taxon>Burkholderia</taxon>
    </lineage>
</organism>
<dbReference type="AlphaFoldDB" id="A0A0B6SE97"/>
<dbReference type="SUPFAM" id="SSF48613">
    <property type="entry name" value="Heme oxygenase-like"/>
    <property type="match status" value="1"/>
</dbReference>
<dbReference type="CDD" id="cd19166">
    <property type="entry name" value="HemeO-bac"/>
    <property type="match status" value="1"/>
</dbReference>
<protein>
    <submittedName>
        <fullName evidence="1">Putative heme oxygenase-like protein</fullName>
    </submittedName>
</protein>
<dbReference type="HOGENOM" id="CLU_085041_0_1_4"/>
<reference evidence="1 2" key="2">
    <citation type="journal article" date="2016" name="Appl. Microbiol. Biotechnol.">
        <title>Mutations improving production and secretion of extracellular lipase by Burkholderia glumae PG1.</title>
        <authorList>
            <person name="Knapp A."/>
            <person name="Voget S."/>
            <person name="Gao R."/>
            <person name="Zaburannyi N."/>
            <person name="Krysciak D."/>
            <person name="Breuer M."/>
            <person name="Hauer B."/>
            <person name="Streit W.R."/>
            <person name="Muller R."/>
            <person name="Daniel R."/>
            <person name="Jaeger K.E."/>
        </authorList>
    </citation>
    <scope>NUCLEOTIDE SEQUENCE [LARGE SCALE GENOMIC DNA]</scope>
    <source>
        <strain evidence="1 2">PG1</strain>
    </source>
</reference>
<gene>
    <name evidence="1" type="ORF">BGL_2c25000</name>
</gene>
<dbReference type="EMBL" id="CP002581">
    <property type="protein sequence ID" value="AJK50556.1"/>
    <property type="molecule type" value="Genomic_DNA"/>
</dbReference>
<evidence type="ECO:0000313" key="1">
    <source>
        <dbReference type="EMBL" id="AJK50556.1"/>
    </source>
</evidence>
<dbReference type="KEGG" id="bgp:BGL_2c25000"/>
<name>A0A0B6SE97_BURPL</name>
<proteinExistence type="predicted"/>
<sequence length="250" mass="25413">MPDEIRQGDAVAAAPSPAAETDAAASAVGATAVSGAAASAAIPAVLAALRAATGEQHERLHQLMPLSAETAGLHDYLAHLRILRAWLAPLEPWLDGPARQASAHDDGAPRASAAALPPVRRVALIDADLAAAPAAALAALPAGPAPAEPWWPADAGAAYRWGARYVIEGSQMGGAVLYQQLHERLAPHPLGFLAAGRHGLSARWKAFVRCLAAEVEAPAAIAAACRGATDAFDHLVRLAGLADAARGVPA</sequence>